<dbReference type="AlphaFoldDB" id="A0A512NSG9"/>
<protein>
    <recommendedName>
        <fullName evidence="3">Thioesterase domain-containing protein</fullName>
    </recommendedName>
</protein>
<dbReference type="InterPro" id="IPR029069">
    <property type="entry name" value="HotDog_dom_sf"/>
</dbReference>
<proteinExistence type="predicted"/>
<dbReference type="OrthoDB" id="5495835at2"/>
<reference evidence="1 2" key="1">
    <citation type="submission" date="2019-07" db="EMBL/GenBank/DDBJ databases">
        <title>Whole genome shotgun sequence of Reyranella soli NBRC 108950.</title>
        <authorList>
            <person name="Hosoyama A."/>
            <person name="Uohara A."/>
            <person name="Ohji S."/>
            <person name="Ichikawa N."/>
        </authorList>
    </citation>
    <scope>NUCLEOTIDE SEQUENCE [LARGE SCALE GENOMIC DNA]</scope>
    <source>
        <strain evidence="1 2">NBRC 108950</strain>
    </source>
</reference>
<dbReference type="RefSeq" id="WP_147157169.1">
    <property type="nucleotide sequence ID" value="NZ_BKAJ01000268.1"/>
</dbReference>
<dbReference type="SUPFAM" id="SSF54637">
    <property type="entry name" value="Thioesterase/thiol ester dehydrase-isomerase"/>
    <property type="match status" value="1"/>
</dbReference>
<organism evidence="1 2">
    <name type="scientific">Reyranella soli</name>
    <dbReference type="NCBI Taxonomy" id="1230389"/>
    <lineage>
        <taxon>Bacteria</taxon>
        <taxon>Pseudomonadati</taxon>
        <taxon>Pseudomonadota</taxon>
        <taxon>Alphaproteobacteria</taxon>
        <taxon>Hyphomicrobiales</taxon>
        <taxon>Reyranellaceae</taxon>
        <taxon>Reyranella</taxon>
    </lineage>
</organism>
<accession>A0A512NSG9</accession>
<evidence type="ECO:0008006" key="3">
    <source>
        <dbReference type="Google" id="ProtNLM"/>
    </source>
</evidence>
<dbReference type="Gene3D" id="3.10.129.10">
    <property type="entry name" value="Hotdog Thioesterase"/>
    <property type="match status" value="1"/>
</dbReference>
<name>A0A512NSG9_9HYPH</name>
<dbReference type="EMBL" id="BKAJ01000268">
    <property type="protein sequence ID" value="GEP61889.1"/>
    <property type="molecule type" value="Genomic_DNA"/>
</dbReference>
<evidence type="ECO:0000313" key="2">
    <source>
        <dbReference type="Proteomes" id="UP000321058"/>
    </source>
</evidence>
<dbReference type="Proteomes" id="UP000321058">
    <property type="component" value="Unassembled WGS sequence"/>
</dbReference>
<comment type="caution">
    <text evidence="1">The sequence shown here is derived from an EMBL/GenBank/DDBJ whole genome shotgun (WGS) entry which is preliminary data.</text>
</comment>
<sequence>MTSIVIEKRFCGPPKSANGGYVCGLLAAYIDGGAEITLLAPPPLDQRLDIMAGEYGVELRMEGTILAAGRRARVDVPEIPIIDLSEAADAVRRSRHDQSRHPLPTCFVCGPGRVHGDGLRIIPGPLPSRPDQQTRTVAAPWVPYANLANEGGSVASEFIWAALDCPTGYAAVGAQHLGMTGSETILLGRMSAHIERRPSPGDRCVIAAWPTGRDGRKLFANSALLGSDGKILAVARATWLLVDRQVQLGEG</sequence>
<gene>
    <name evidence="1" type="ORF">RSO01_90550</name>
</gene>
<keyword evidence="2" id="KW-1185">Reference proteome</keyword>
<evidence type="ECO:0000313" key="1">
    <source>
        <dbReference type="EMBL" id="GEP61889.1"/>
    </source>
</evidence>